<comment type="caution">
    <text evidence="2">The sequence shown here is derived from an EMBL/GenBank/DDBJ whole genome shotgun (WGS) entry which is preliminary data.</text>
</comment>
<dbReference type="PANTHER" id="PTHR33840">
    <property type="match status" value="1"/>
</dbReference>
<reference evidence="2 3" key="1">
    <citation type="journal article" date="2024" name="J. Plant Pathol.">
        <title>Sequence and assembly of the genome of Seiridium unicorne, isolate CBS 538.82, causal agent of cypress canker disease.</title>
        <authorList>
            <person name="Scali E."/>
            <person name="Rocca G.D."/>
            <person name="Danti R."/>
            <person name="Garbelotto M."/>
            <person name="Barberini S."/>
            <person name="Baroncelli R."/>
            <person name="Emiliani G."/>
        </authorList>
    </citation>
    <scope>NUCLEOTIDE SEQUENCE [LARGE SCALE GENOMIC DNA]</scope>
    <source>
        <strain evidence="2 3">BM-138-508</strain>
    </source>
</reference>
<dbReference type="Pfam" id="PF09994">
    <property type="entry name" value="T6SS_Tle1-like_cat"/>
    <property type="match status" value="1"/>
</dbReference>
<protein>
    <recommendedName>
        <fullName evidence="1">T6SS Phospholipase effector Tle1-like catalytic domain-containing protein</fullName>
    </recommendedName>
</protein>
<dbReference type="InterPro" id="IPR018712">
    <property type="entry name" value="Tle1-like_cat"/>
</dbReference>
<organism evidence="2 3">
    <name type="scientific">Seiridium unicorne</name>
    <dbReference type="NCBI Taxonomy" id="138068"/>
    <lineage>
        <taxon>Eukaryota</taxon>
        <taxon>Fungi</taxon>
        <taxon>Dikarya</taxon>
        <taxon>Ascomycota</taxon>
        <taxon>Pezizomycotina</taxon>
        <taxon>Sordariomycetes</taxon>
        <taxon>Xylariomycetidae</taxon>
        <taxon>Amphisphaeriales</taxon>
        <taxon>Sporocadaceae</taxon>
        <taxon>Seiridium</taxon>
    </lineage>
</organism>
<feature type="domain" description="T6SS Phospholipase effector Tle1-like catalytic" evidence="1">
    <location>
        <begin position="5"/>
        <end position="305"/>
    </location>
</feature>
<dbReference type="InterPro" id="IPR029058">
    <property type="entry name" value="AB_hydrolase_fold"/>
</dbReference>
<gene>
    <name evidence="2" type="ORF">SUNI508_02071</name>
</gene>
<proteinExistence type="predicted"/>
<dbReference type="EMBL" id="JARVKF010000418">
    <property type="protein sequence ID" value="KAK9415223.1"/>
    <property type="molecule type" value="Genomic_DNA"/>
</dbReference>
<accession>A0ABR2UKT7</accession>
<dbReference type="Proteomes" id="UP001408356">
    <property type="component" value="Unassembled WGS sequence"/>
</dbReference>
<dbReference type="PANTHER" id="PTHR33840:SF1">
    <property type="entry name" value="TLE1 PHOSPHOLIPASE DOMAIN-CONTAINING PROTEIN"/>
    <property type="match status" value="1"/>
</dbReference>
<sequence>MLAHKRLIIACDGTWLNSNDGFDRDSWMPWNTGEKLVVSSNVTRICRALLPDSQDGIQQIVYYQSGVASQGSLWSWLGGFVGAGIGENIREAYAFLCNNYDEGDEIFLIGFSRGAFIARSIAGLISSIGILTKHGLGAFYPIFKDWENQNVSNYKPQLQTHSWPLKGRPVFKDADKAYWERLKACKLTRPTIPPIKAVGVFDTAGSLGVPTIKILGFQLHTHSTREYAFTNTEVPLNVEHAYQALALDERRTPFSPPVWETPADGSGAILKQLKQTWFPGVHKGVGGGYADTSSADITLAWMITQLSPFLDFDNSYISRQCEQNVDFYEEYEPPINPVLSWGLGLLAPSDSGIDATITGRTVRTPGEYHATDPDTGATLRRRLVKTCEFIHPSVRYRIEQKGAAVAKNTNDYADMGKTVYQPDALKGWEFVKDNDADDIGGKEWQGRSKWVDKRPTGEGAYIVEDVIEDGTAEMELLRGWAGIEAKLRQDGQVSGQR</sequence>
<evidence type="ECO:0000313" key="3">
    <source>
        <dbReference type="Proteomes" id="UP001408356"/>
    </source>
</evidence>
<keyword evidence="3" id="KW-1185">Reference proteome</keyword>
<evidence type="ECO:0000313" key="2">
    <source>
        <dbReference type="EMBL" id="KAK9415223.1"/>
    </source>
</evidence>
<evidence type="ECO:0000259" key="1">
    <source>
        <dbReference type="Pfam" id="PF09994"/>
    </source>
</evidence>
<dbReference type="SUPFAM" id="SSF53474">
    <property type="entry name" value="alpha/beta-Hydrolases"/>
    <property type="match status" value="1"/>
</dbReference>
<name>A0ABR2UKT7_9PEZI</name>